<dbReference type="Pfam" id="PF00561">
    <property type="entry name" value="Abhydrolase_1"/>
    <property type="match status" value="1"/>
</dbReference>
<evidence type="ECO:0000313" key="3">
    <source>
        <dbReference type="Proteomes" id="UP000288246"/>
    </source>
</evidence>
<keyword evidence="3" id="KW-1185">Reference proteome</keyword>
<organism evidence="2 3">
    <name type="scientific">Cellulomonas algicola</name>
    <dbReference type="NCBI Taxonomy" id="2071633"/>
    <lineage>
        <taxon>Bacteria</taxon>
        <taxon>Bacillati</taxon>
        <taxon>Actinomycetota</taxon>
        <taxon>Actinomycetes</taxon>
        <taxon>Micrococcales</taxon>
        <taxon>Cellulomonadaceae</taxon>
        <taxon>Cellulomonas</taxon>
    </lineage>
</organism>
<reference evidence="2 3" key="1">
    <citation type="submission" date="2018-11" db="EMBL/GenBank/DDBJ databases">
        <title>Draft genome sequence of Cellulomonas takizawaensis strain TKZ-21.</title>
        <authorList>
            <person name="Yamamura H."/>
            <person name="Hayashi T."/>
            <person name="Hamada M."/>
            <person name="Serisawa Y."/>
            <person name="Matsuyama K."/>
            <person name="Nakagawa Y."/>
            <person name="Otoguro M."/>
            <person name="Yanagida F."/>
            <person name="Hayakawa M."/>
        </authorList>
    </citation>
    <scope>NUCLEOTIDE SEQUENCE [LARGE SCALE GENOMIC DNA]</scope>
    <source>
        <strain evidence="2 3">TKZ-21</strain>
    </source>
</reference>
<dbReference type="InterPro" id="IPR029058">
    <property type="entry name" value="AB_hydrolase_fold"/>
</dbReference>
<name>A0A401V261_9CELL</name>
<dbReference type="PANTHER" id="PTHR43433:SF5">
    <property type="entry name" value="AB HYDROLASE-1 DOMAIN-CONTAINING PROTEIN"/>
    <property type="match status" value="1"/>
</dbReference>
<proteinExistence type="predicted"/>
<dbReference type="PRINTS" id="PR00111">
    <property type="entry name" value="ABHYDROLASE"/>
</dbReference>
<dbReference type="AlphaFoldDB" id="A0A401V261"/>
<dbReference type="RefSeq" id="WP_124343509.1">
    <property type="nucleotide sequence ID" value="NZ_BHYL01000221.1"/>
</dbReference>
<evidence type="ECO:0000259" key="1">
    <source>
        <dbReference type="Pfam" id="PF00561"/>
    </source>
</evidence>
<dbReference type="GO" id="GO:0046503">
    <property type="term" value="P:glycerolipid catabolic process"/>
    <property type="evidence" value="ECO:0007669"/>
    <property type="project" value="TreeGrafter"/>
</dbReference>
<dbReference type="GO" id="GO:0004806">
    <property type="term" value="F:triacylglycerol lipase activity"/>
    <property type="evidence" value="ECO:0007669"/>
    <property type="project" value="TreeGrafter"/>
</dbReference>
<dbReference type="OrthoDB" id="8957634at2"/>
<dbReference type="InterPro" id="IPR050471">
    <property type="entry name" value="AB_hydrolase"/>
</dbReference>
<dbReference type="SUPFAM" id="SSF53474">
    <property type="entry name" value="alpha/beta-Hydrolases"/>
    <property type="match status" value="1"/>
</dbReference>
<evidence type="ECO:0000313" key="2">
    <source>
        <dbReference type="EMBL" id="GCD20995.1"/>
    </source>
</evidence>
<protein>
    <recommendedName>
        <fullName evidence="1">AB hydrolase-1 domain-containing protein</fullName>
    </recommendedName>
</protein>
<feature type="domain" description="AB hydrolase-1" evidence="1">
    <location>
        <begin position="26"/>
        <end position="260"/>
    </location>
</feature>
<dbReference type="InterPro" id="IPR000073">
    <property type="entry name" value="AB_hydrolase_1"/>
</dbReference>
<dbReference type="Proteomes" id="UP000288246">
    <property type="component" value="Unassembled WGS sequence"/>
</dbReference>
<dbReference type="PANTHER" id="PTHR43433">
    <property type="entry name" value="HYDROLASE, ALPHA/BETA FOLD FAMILY PROTEIN"/>
    <property type="match status" value="1"/>
</dbReference>
<dbReference type="EMBL" id="BHYL01000221">
    <property type="protein sequence ID" value="GCD20995.1"/>
    <property type="molecule type" value="Genomic_DNA"/>
</dbReference>
<dbReference type="Gene3D" id="3.40.50.1820">
    <property type="entry name" value="alpha/beta hydrolase"/>
    <property type="match status" value="1"/>
</dbReference>
<accession>A0A401V261</accession>
<sequence>MSRNERVVDVGGVALCLDVTGPPDAPVLLLAHGGACSLDAWPDALVERLAQERRVIRLDWRDTGRSATWPPGEPGYGLPDLADDLVGVLDVEGVPAAHLVGLSMGGAAAQLVTLDHPERVRTLTLVSATPGVPGREADDLPSFDPDLFASSPPEPDWSDGATVVAYLVEEERPFQRGGFDADVERAIAERTVARATDIRSRTNHGIMDGGPSWRDRLGEIRVPTLVVHGADDPMFPLPHGRSLADEIPGAELLVVSDAGHGVPPRRAWPTLVDRLLRHTAEPPERG</sequence>
<gene>
    <name evidence="2" type="ORF">CTKZ_25570</name>
</gene>
<comment type="caution">
    <text evidence="2">The sequence shown here is derived from an EMBL/GenBank/DDBJ whole genome shotgun (WGS) entry which is preliminary data.</text>
</comment>